<sequence>MLKQCITYSAIVTGCLLNSTLYAQQCEDGKPSLTPDSRYQFINHGQEVKDLKTGLIWQRCLMGESWDGQQCRGMPSVFHRKKQNNILGLKPRTGEYHPLMS</sequence>
<dbReference type="HOGENOM" id="CLU_2285340_0_0_6"/>
<name>N8RJM4_9GAMM</name>
<gene>
    <name evidence="1" type="ORF">F989_00800</name>
</gene>
<dbReference type="RefSeq" id="WP_004677579.1">
    <property type="nucleotide sequence ID" value="NZ_KB849225.1"/>
</dbReference>
<reference evidence="1 2" key="1">
    <citation type="submission" date="2013-02" db="EMBL/GenBank/DDBJ databases">
        <title>The Genome Sequence of Acinetobacter parvus NIPH 1103.</title>
        <authorList>
            <consortium name="The Broad Institute Genome Sequencing Platform"/>
            <consortium name="The Broad Institute Genome Sequencing Center for Infectious Disease"/>
            <person name="Cerqueira G."/>
            <person name="Feldgarden M."/>
            <person name="Courvalin P."/>
            <person name="Perichon B."/>
            <person name="Grillot-Courvalin C."/>
            <person name="Clermont D."/>
            <person name="Rocha E."/>
            <person name="Yoon E.-J."/>
            <person name="Nemec A."/>
            <person name="Walker B."/>
            <person name="Young S.K."/>
            <person name="Zeng Q."/>
            <person name="Gargeya S."/>
            <person name="Fitzgerald M."/>
            <person name="Haas B."/>
            <person name="Abouelleil A."/>
            <person name="Alvarado L."/>
            <person name="Arachchi H.M."/>
            <person name="Berlin A.M."/>
            <person name="Chapman S.B."/>
            <person name="Dewar J."/>
            <person name="Goldberg J."/>
            <person name="Griggs A."/>
            <person name="Gujja S."/>
            <person name="Hansen M."/>
            <person name="Howarth C."/>
            <person name="Imamovic A."/>
            <person name="Larimer J."/>
            <person name="McCowan C."/>
            <person name="Murphy C."/>
            <person name="Neiman D."/>
            <person name="Pearson M."/>
            <person name="Priest M."/>
            <person name="Roberts A."/>
            <person name="Saif S."/>
            <person name="Shea T."/>
            <person name="Sisk P."/>
            <person name="Sykes S."/>
            <person name="Wortman J."/>
            <person name="Nusbaum C."/>
            <person name="Birren B."/>
        </authorList>
    </citation>
    <scope>NUCLEOTIDE SEQUENCE [LARGE SCALE GENOMIC DNA]</scope>
    <source>
        <strain evidence="1 2">NIPH 1103</strain>
    </source>
</reference>
<dbReference type="AlphaFoldDB" id="N8RJM4"/>
<protein>
    <submittedName>
        <fullName evidence="1">Uncharacterized protein</fullName>
    </submittedName>
</protein>
<dbReference type="PATRIC" id="fig|1217671.3.peg.781"/>
<comment type="caution">
    <text evidence="1">The sequence shown here is derived from an EMBL/GenBank/DDBJ whole genome shotgun (WGS) entry which is preliminary data.</text>
</comment>
<evidence type="ECO:0000313" key="1">
    <source>
        <dbReference type="EMBL" id="ENU34327.1"/>
    </source>
</evidence>
<dbReference type="Proteomes" id="UP000018426">
    <property type="component" value="Unassembled WGS sequence"/>
</dbReference>
<dbReference type="PROSITE" id="PS51257">
    <property type="entry name" value="PROKAR_LIPOPROTEIN"/>
    <property type="match status" value="1"/>
</dbReference>
<accession>N8RJM4</accession>
<organism evidence="1 2">
    <name type="scientific">Acinetobacter parvus NIPH 1103</name>
    <dbReference type="NCBI Taxonomy" id="1217671"/>
    <lineage>
        <taxon>Bacteria</taxon>
        <taxon>Pseudomonadati</taxon>
        <taxon>Pseudomonadota</taxon>
        <taxon>Gammaproteobacteria</taxon>
        <taxon>Moraxellales</taxon>
        <taxon>Moraxellaceae</taxon>
        <taxon>Acinetobacter</taxon>
    </lineage>
</organism>
<evidence type="ECO:0000313" key="2">
    <source>
        <dbReference type="Proteomes" id="UP000018426"/>
    </source>
</evidence>
<dbReference type="EMBL" id="APOL01000018">
    <property type="protein sequence ID" value="ENU34327.1"/>
    <property type="molecule type" value="Genomic_DNA"/>
</dbReference>
<proteinExistence type="predicted"/>